<sequence>VTPSSTYPIHEGIKTRTEIPVMTILKQQLKDNKHRINDKTSNDKGAKMMQTNDENTNLKEHQNDANEQTRTPI</sequence>
<proteinExistence type="predicted"/>
<gene>
    <name evidence="1" type="ORF">DHETER_LOCUS13013</name>
</gene>
<keyword evidence="2" id="KW-1185">Reference proteome</keyword>
<reference evidence="1" key="1">
    <citation type="submission" date="2021-06" db="EMBL/GenBank/DDBJ databases">
        <authorList>
            <person name="Kallberg Y."/>
            <person name="Tangrot J."/>
            <person name="Rosling A."/>
        </authorList>
    </citation>
    <scope>NUCLEOTIDE SEQUENCE</scope>
    <source>
        <strain evidence="1">IL203A</strain>
    </source>
</reference>
<name>A0ACA9PXA0_9GLOM</name>
<comment type="caution">
    <text evidence="1">The sequence shown here is derived from an EMBL/GenBank/DDBJ whole genome shotgun (WGS) entry which is preliminary data.</text>
</comment>
<accession>A0ACA9PXA0</accession>
<dbReference type="EMBL" id="CAJVPU010034069">
    <property type="protein sequence ID" value="CAG8724191.1"/>
    <property type="molecule type" value="Genomic_DNA"/>
</dbReference>
<protein>
    <submittedName>
        <fullName evidence="1">11612_t:CDS:1</fullName>
    </submittedName>
</protein>
<evidence type="ECO:0000313" key="1">
    <source>
        <dbReference type="EMBL" id="CAG8724191.1"/>
    </source>
</evidence>
<dbReference type="Proteomes" id="UP000789702">
    <property type="component" value="Unassembled WGS sequence"/>
</dbReference>
<feature type="non-terminal residue" evidence="1">
    <location>
        <position position="1"/>
    </location>
</feature>
<evidence type="ECO:0000313" key="2">
    <source>
        <dbReference type="Proteomes" id="UP000789702"/>
    </source>
</evidence>
<organism evidence="1 2">
    <name type="scientific">Dentiscutata heterogama</name>
    <dbReference type="NCBI Taxonomy" id="1316150"/>
    <lineage>
        <taxon>Eukaryota</taxon>
        <taxon>Fungi</taxon>
        <taxon>Fungi incertae sedis</taxon>
        <taxon>Mucoromycota</taxon>
        <taxon>Glomeromycotina</taxon>
        <taxon>Glomeromycetes</taxon>
        <taxon>Diversisporales</taxon>
        <taxon>Gigasporaceae</taxon>
        <taxon>Dentiscutata</taxon>
    </lineage>
</organism>